<keyword evidence="2 5" id="KW-0812">Transmembrane</keyword>
<organism evidence="7 8">
    <name type="scientific">Methylovirgula ligni</name>
    <dbReference type="NCBI Taxonomy" id="569860"/>
    <lineage>
        <taxon>Bacteria</taxon>
        <taxon>Pseudomonadati</taxon>
        <taxon>Pseudomonadota</taxon>
        <taxon>Alphaproteobacteria</taxon>
        <taxon>Hyphomicrobiales</taxon>
        <taxon>Beijerinckiaceae</taxon>
        <taxon>Methylovirgula</taxon>
    </lineage>
</organism>
<evidence type="ECO:0000256" key="5">
    <source>
        <dbReference type="SAM" id="Phobius"/>
    </source>
</evidence>
<evidence type="ECO:0000313" key="8">
    <source>
        <dbReference type="Proteomes" id="UP000256900"/>
    </source>
</evidence>
<keyword evidence="4 5" id="KW-0472">Membrane</keyword>
<feature type="transmembrane region" description="Helical" evidence="5">
    <location>
        <begin position="161"/>
        <end position="182"/>
    </location>
</feature>
<dbReference type="EMBL" id="QUMO01000002">
    <property type="protein sequence ID" value="REF87865.1"/>
    <property type="molecule type" value="Genomic_DNA"/>
</dbReference>
<feature type="transmembrane region" description="Helical" evidence="5">
    <location>
        <begin position="366"/>
        <end position="385"/>
    </location>
</feature>
<feature type="transmembrane region" description="Helical" evidence="5">
    <location>
        <begin position="405"/>
        <end position="423"/>
    </location>
</feature>
<keyword evidence="8" id="KW-1185">Reference proteome</keyword>
<evidence type="ECO:0000256" key="2">
    <source>
        <dbReference type="ARBA" id="ARBA00022692"/>
    </source>
</evidence>
<dbReference type="Pfam" id="PF00324">
    <property type="entry name" value="AA_permease"/>
    <property type="match status" value="1"/>
</dbReference>
<comment type="subcellular location">
    <subcellularLocation>
        <location evidence="1">Membrane</location>
        <topology evidence="1">Multi-pass membrane protein</topology>
    </subcellularLocation>
</comment>
<feature type="transmembrane region" description="Helical" evidence="5">
    <location>
        <begin position="51"/>
        <end position="72"/>
    </location>
</feature>
<feature type="transmembrane region" description="Helical" evidence="5">
    <location>
        <begin position="344"/>
        <end position="360"/>
    </location>
</feature>
<feature type="transmembrane region" description="Helical" evidence="5">
    <location>
        <begin position="286"/>
        <end position="310"/>
    </location>
</feature>
<dbReference type="GO" id="GO:0016020">
    <property type="term" value="C:membrane"/>
    <property type="evidence" value="ECO:0007669"/>
    <property type="project" value="UniProtKB-SubCell"/>
</dbReference>
<feature type="transmembrane region" description="Helical" evidence="5">
    <location>
        <begin position="136"/>
        <end position="154"/>
    </location>
</feature>
<sequence>MSDIAATPPASTGHDMNLLKVLGPIHVWGLGVGIVLVGEFMGWNYGVGKGGAFGALIACFISGLLYTCVAMIDSEITSTVAAAGGQYAQAKHTIGPLMAFNVGLFMVLTYTMLNASDIQVAGQLVQIGAQQLGHDIPWQPFTVLCLAVLTWLNYRGVFATLTVNFIITAAAFTTIIILFIGVQPWNPTAVLLHKDLLTNLPYGWLGVIAALHFGIWYYLGIEGTCQAAEEVRSPGRALPLGTMSGMITLLIAAAITWYVSCGLLPWEYIGWDNELAPLYDTARVTGSNFLTVLLFIGTLLSAIASANGCINDSARAWFSMGRDRYLPTWFGAVHPKYRTPFRSILFLTPIAVIFALYIPLAEIITFSILSGLLNYTFMPLNMWSFRRKWPLGTIRRGFEHPFHPVPAFTLMFLCITTFFAVYLGYGRQLLAMMAFYIIASVWFAFYRYRYVRRGAQFTMAWPKPAGY</sequence>
<dbReference type="PIRSF" id="PIRSF006060">
    <property type="entry name" value="AA_transporter"/>
    <property type="match status" value="1"/>
</dbReference>
<comment type="caution">
    <text evidence="7">The sequence shown here is derived from an EMBL/GenBank/DDBJ whole genome shotgun (WGS) entry which is preliminary data.</text>
</comment>
<protein>
    <submittedName>
        <fullName evidence="7">Ethanolamine permease</fullName>
    </submittedName>
</protein>
<proteinExistence type="predicted"/>
<evidence type="ECO:0000313" key="7">
    <source>
        <dbReference type="EMBL" id="REF87865.1"/>
    </source>
</evidence>
<feature type="transmembrane region" description="Helical" evidence="5">
    <location>
        <begin position="25"/>
        <end position="45"/>
    </location>
</feature>
<dbReference type="Gene3D" id="1.20.1740.10">
    <property type="entry name" value="Amino acid/polyamine transporter I"/>
    <property type="match status" value="1"/>
</dbReference>
<evidence type="ECO:0000256" key="4">
    <source>
        <dbReference type="ARBA" id="ARBA00023136"/>
    </source>
</evidence>
<dbReference type="InterPro" id="IPR050367">
    <property type="entry name" value="APC_superfamily"/>
</dbReference>
<dbReference type="PANTHER" id="PTHR42770">
    <property type="entry name" value="AMINO ACID TRANSPORTER-RELATED"/>
    <property type="match status" value="1"/>
</dbReference>
<dbReference type="Proteomes" id="UP000256900">
    <property type="component" value="Unassembled WGS sequence"/>
</dbReference>
<dbReference type="InterPro" id="IPR004841">
    <property type="entry name" value="AA-permease/SLC12A_dom"/>
</dbReference>
<feature type="transmembrane region" description="Helical" evidence="5">
    <location>
        <begin position="202"/>
        <end position="219"/>
    </location>
</feature>
<reference evidence="7 8" key="1">
    <citation type="submission" date="2018-08" db="EMBL/GenBank/DDBJ databases">
        <title>Genomic Encyclopedia of Type Strains, Phase IV (KMG-IV): sequencing the most valuable type-strain genomes for metagenomic binning, comparative biology and taxonomic classification.</title>
        <authorList>
            <person name="Goeker M."/>
        </authorList>
    </citation>
    <scope>NUCLEOTIDE SEQUENCE [LARGE SCALE GENOMIC DNA]</scope>
    <source>
        <strain evidence="7 8">BW863</strain>
    </source>
</reference>
<keyword evidence="3 5" id="KW-1133">Transmembrane helix</keyword>
<name>A0A3D9YZQ5_9HYPH</name>
<evidence type="ECO:0000256" key="3">
    <source>
        <dbReference type="ARBA" id="ARBA00022989"/>
    </source>
</evidence>
<dbReference type="PANTHER" id="PTHR42770:SF7">
    <property type="entry name" value="MEMBRANE PROTEIN"/>
    <property type="match status" value="1"/>
</dbReference>
<feature type="transmembrane region" description="Helical" evidence="5">
    <location>
        <begin position="429"/>
        <end position="446"/>
    </location>
</feature>
<evidence type="ECO:0000256" key="1">
    <source>
        <dbReference type="ARBA" id="ARBA00004141"/>
    </source>
</evidence>
<feature type="transmembrane region" description="Helical" evidence="5">
    <location>
        <begin position="240"/>
        <end position="266"/>
    </location>
</feature>
<accession>A0A3D9YZQ5</accession>
<feature type="transmembrane region" description="Helical" evidence="5">
    <location>
        <begin position="93"/>
        <end position="116"/>
    </location>
</feature>
<evidence type="ECO:0000259" key="6">
    <source>
        <dbReference type="Pfam" id="PF00324"/>
    </source>
</evidence>
<feature type="domain" description="Amino acid permease/ SLC12A" evidence="6">
    <location>
        <begin position="33"/>
        <end position="446"/>
    </location>
</feature>
<gene>
    <name evidence="7" type="ORF">DES32_1497</name>
</gene>
<dbReference type="GO" id="GO:0055085">
    <property type="term" value="P:transmembrane transport"/>
    <property type="evidence" value="ECO:0007669"/>
    <property type="project" value="InterPro"/>
</dbReference>
<dbReference type="AlphaFoldDB" id="A0A3D9YZQ5"/>